<gene>
    <name evidence="1" type="ORF">TIFTF001_006989</name>
</gene>
<dbReference type="Proteomes" id="UP001187192">
    <property type="component" value="Unassembled WGS sequence"/>
</dbReference>
<dbReference type="SUPFAM" id="SSF51695">
    <property type="entry name" value="PLC-like phosphodiesterases"/>
    <property type="match status" value="1"/>
</dbReference>
<dbReference type="PANTHER" id="PTHR13593:SF134">
    <property type="entry name" value="F14J22.5 PROTEIN"/>
    <property type="match status" value="1"/>
</dbReference>
<protein>
    <submittedName>
        <fullName evidence="1">Uncharacterized protein</fullName>
    </submittedName>
</protein>
<dbReference type="Pfam" id="PF26178">
    <property type="entry name" value="PI-PLC_cat"/>
    <property type="match status" value="1"/>
</dbReference>
<dbReference type="Gene3D" id="3.20.20.190">
    <property type="entry name" value="Phosphatidylinositol (PI) phosphodiesterase"/>
    <property type="match status" value="1"/>
</dbReference>
<dbReference type="InterPro" id="IPR017946">
    <property type="entry name" value="PLC-like_Pdiesterase_TIM-brl"/>
</dbReference>
<evidence type="ECO:0000313" key="2">
    <source>
        <dbReference type="Proteomes" id="UP001187192"/>
    </source>
</evidence>
<comment type="caution">
    <text evidence="1">The sequence shown here is derived from an EMBL/GenBank/DDBJ whole genome shotgun (WGS) entry which is preliminary data.</text>
</comment>
<dbReference type="InterPro" id="IPR051057">
    <property type="entry name" value="PI-PLC_domain"/>
</dbReference>
<dbReference type="GO" id="GO:0008081">
    <property type="term" value="F:phosphoric diester hydrolase activity"/>
    <property type="evidence" value="ECO:0007669"/>
    <property type="project" value="InterPro"/>
</dbReference>
<dbReference type="GO" id="GO:0006629">
    <property type="term" value="P:lipid metabolic process"/>
    <property type="evidence" value="ECO:0007669"/>
    <property type="project" value="InterPro"/>
</dbReference>
<dbReference type="AlphaFoldDB" id="A0AA87ZSB6"/>
<name>A0AA87ZSB6_FICCA</name>
<accession>A0AA87ZSB6</accession>
<reference evidence="1" key="1">
    <citation type="submission" date="2023-07" db="EMBL/GenBank/DDBJ databases">
        <title>draft genome sequence of fig (Ficus carica).</title>
        <authorList>
            <person name="Takahashi T."/>
            <person name="Nishimura K."/>
        </authorList>
    </citation>
    <scope>NUCLEOTIDE SEQUENCE</scope>
</reference>
<keyword evidence="2" id="KW-1185">Reference proteome</keyword>
<evidence type="ECO:0000313" key="1">
    <source>
        <dbReference type="EMBL" id="GMN37650.1"/>
    </source>
</evidence>
<organism evidence="1 2">
    <name type="scientific">Ficus carica</name>
    <name type="common">Common fig</name>
    <dbReference type="NCBI Taxonomy" id="3494"/>
    <lineage>
        <taxon>Eukaryota</taxon>
        <taxon>Viridiplantae</taxon>
        <taxon>Streptophyta</taxon>
        <taxon>Embryophyta</taxon>
        <taxon>Tracheophyta</taxon>
        <taxon>Spermatophyta</taxon>
        <taxon>Magnoliopsida</taxon>
        <taxon>eudicotyledons</taxon>
        <taxon>Gunneridae</taxon>
        <taxon>Pentapetalae</taxon>
        <taxon>rosids</taxon>
        <taxon>fabids</taxon>
        <taxon>Rosales</taxon>
        <taxon>Moraceae</taxon>
        <taxon>Ficeae</taxon>
        <taxon>Ficus</taxon>
    </lineage>
</organism>
<dbReference type="PANTHER" id="PTHR13593">
    <property type="match status" value="1"/>
</dbReference>
<sequence length="167" mass="18639">MQHVTTACTVKHASPLVAFGLTVLDPAMSSPLLRGLIMLDMYEYSDDIWLCHGKCDVATVFQPALMALKEVQIFMHENQSEIVTIIIEDHVASPKALTKVFDAAGLRNLSLPVSRMPKDGGDWPTVHDMVRRNQHGDDGMNGYCINRTCKEVMDMGHQEPWTLQMAV</sequence>
<proteinExistence type="predicted"/>
<dbReference type="EMBL" id="BTGU01000007">
    <property type="protein sequence ID" value="GMN37650.1"/>
    <property type="molecule type" value="Genomic_DNA"/>
</dbReference>